<dbReference type="Proteomes" id="UP001642464">
    <property type="component" value="Unassembled WGS sequence"/>
</dbReference>
<name>A0ABP0MPD8_9DINO</name>
<feature type="compositionally biased region" description="Low complexity" evidence="1">
    <location>
        <begin position="90"/>
        <end position="116"/>
    </location>
</feature>
<feature type="region of interest" description="Disordered" evidence="1">
    <location>
        <begin position="89"/>
        <end position="118"/>
    </location>
</feature>
<evidence type="ECO:0000256" key="1">
    <source>
        <dbReference type="SAM" id="MobiDB-lite"/>
    </source>
</evidence>
<protein>
    <submittedName>
        <fullName evidence="2">Uncharacterized protein</fullName>
    </submittedName>
</protein>
<keyword evidence="3" id="KW-1185">Reference proteome</keyword>
<evidence type="ECO:0000313" key="3">
    <source>
        <dbReference type="Proteomes" id="UP001642464"/>
    </source>
</evidence>
<feature type="compositionally biased region" description="Polar residues" evidence="1">
    <location>
        <begin position="191"/>
        <end position="204"/>
    </location>
</feature>
<accession>A0ABP0MPD8</accession>
<feature type="non-terminal residue" evidence="2">
    <location>
        <position position="1"/>
    </location>
</feature>
<reference evidence="2 3" key="1">
    <citation type="submission" date="2024-02" db="EMBL/GenBank/DDBJ databases">
        <authorList>
            <person name="Chen Y."/>
            <person name="Shah S."/>
            <person name="Dougan E. K."/>
            <person name="Thang M."/>
            <person name="Chan C."/>
        </authorList>
    </citation>
    <scope>NUCLEOTIDE SEQUENCE [LARGE SCALE GENOMIC DNA]</scope>
</reference>
<sequence>GTWAAFDEPKDRQAPAPVAAAPKQDRRPEPHIFAQGRGGTKATSGSTANQVFNAFEPTKAAKEAPPVRTAKLSEELGAENLFALIGEGFSPSRSSPPKAPSVSTVPKQQSVVSSPWPSIPPATPWSADWAAPAVPKAKGPGVAAGYGAASVRDGSLISDFDPFAESKVTPKNAPSAASNEFPLLDLPWPSKSATSQAPVETSPQ</sequence>
<organism evidence="2 3">
    <name type="scientific">Durusdinium trenchii</name>
    <dbReference type="NCBI Taxonomy" id="1381693"/>
    <lineage>
        <taxon>Eukaryota</taxon>
        <taxon>Sar</taxon>
        <taxon>Alveolata</taxon>
        <taxon>Dinophyceae</taxon>
        <taxon>Suessiales</taxon>
        <taxon>Symbiodiniaceae</taxon>
        <taxon>Durusdinium</taxon>
    </lineage>
</organism>
<feature type="region of interest" description="Disordered" evidence="1">
    <location>
        <begin position="1"/>
        <end position="45"/>
    </location>
</feature>
<proteinExistence type="predicted"/>
<gene>
    <name evidence="2" type="ORF">SCF082_LOCUS29073</name>
</gene>
<comment type="caution">
    <text evidence="2">The sequence shown here is derived from an EMBL/GenBank/DDBJ whole genome shotgun (WGS) entry which is preliminary data.</text>
</comment>
<feature type="region of interest" description="Disordered" evidence="1">
    <location>
        <begin position="165"/>
        <end position="204"/>
    </location>
</feature>
<dbReference type="EMBL" id="CAXAMM010023269">
    <property type="protein sequence ID" value="CAK9053351.1"/>
    <property type="molecule type" value="Genomic_DNA"/>
</dbReference>
<evidence type="ECO:0000313" key="2">
    <source>
        <dbReference type="EMBL" id="CAK9053351.1"/>
    </source>
</evidence>